<feature type="domain" description="DUF1206" evidence="2">
    <location>
        <begin position="205"/>
        <end position="272"/>
    </location>
</feature>
<gene>
    <name evidence="3" type="ORF">GCM10025783_18140</name>
</gene>
<dbReference type="Proteomes" id="UP001500121">
    <property type="component" value="Unassembled WGS sequence"/>
</dbReference>
<feature type="transmembrane region" description="Helical" evidence="1">
    <location>
        <begin position="198"/>
        <end position="227"/>
    </location>
</feature>
<evidence type="ECO:0000259" key="2">
    <source>
        <dbReference type="Pfam" id="PF06724"/>
    </source>
</evidence>
<feature type="transmembrane region" description="Helical" evidence="1">
    <location>
        <begin position="118"/>
        <end position="137"/>
    </location>
</feature>
<dbReference type="Pfam" id="PF06724">
    <property type="entry name" value="DUF1206"/>
    <property type="match status" value="3"/>
</dbReference>
<feature type="transmembrane region" description="Helical" evidence="1">
    <location>
        <begin position="32"/>
        <end position="53"/>
    </location>
</feature>
<feature type="domain" description="DUF1206" evidence="2">
    <location>
        <begin position="31"/>
        <end position="96"/>
    </location>
</feature>
<reference evidence="4" key="1">
    <citation type="journal article" date="2019" name="Int. J. Syst. Evol. Microbiol.">
        <title>The Global Catalogue of Microorganisms (GCM) 10K type strain sequencing project: providing services to taxonomists for standard genome sequencing and annotation.</title>
        <authorList>
            <consortium name="The Broad Institute Genomics Platform"/>
            <consortium name="The Broad Institute Genome Sequencing Center for Infectious Disease"/>
            <person name="Wu L."/>
            <person name="Ma J."/>
        </authorList>
    </citation>
    <scope>NUCLEOTIDE SEQUENCE [LARGE SCALE GENOMIC DNA]</scope>
    <source>
        <strain evidence="4">JCM 19015</strain>
    </source>
</reference>
<keyword evidence="1" id="KW-1133">Transmembrane helix</keyword>
<keyword evidence="4" id="KW-1185">Reference proteome</keyword>
<accession>A0ABP8Z4W1</accession>
<proteinExistence type="predicted"/>
<feature type="transmembrane region" description="Helical" evidence="1">
    <location>
        <begin position="157"/>
        <end position="178"/>
    </location>
</feature>
<comment type="caution">
    <text evidence="3">The sequence shown here is derived from an EMBL/GenBank/DDBJ whole genome shotgun (WGS) entry which is preliminary data.</text>
</comment>
<evidence type="ECO:0000256" key="1">
    <source>
        <dbReference type="SAM" id="Phobius"/>
    </source>
</evidence>
<dbReference type="RefSeq" id="WP_345480813.1">
    <property type="nucleotide sequence ID" value="NZ_BAABLP010000003.1"/>
</dbReference>
<keyword evidence="1" id="KW-0472">Membrane</keyword>
<dbReference type="InterPro" id="IPR009597">
    <property type="entry name" value="DUF1206"/>
</dbReference>
<keyword evidence="1" id="KW-0812">Transmembrane</keyword>
<sequence length="276" mass="28335">MTEFADRVDEAEAMARRASGSPVIRGIARSGYVASGLLRGAIGVLALLLAVHVDGAHPGASGAFDALADVPGGFVLLVLVAAGNGALFLWLLVQGALFRHPHLLERWRQRLVYWGRGAVYGVIGLTALRFALGAHAMDSGSEAAAGRQLLEVPGGRLALVIVAGIVLVVGGSMVWLGLSRRFVKTIHVPEDAAPRRFVLGLGVLAYVAQGGTILLVGGSLLVAAWSVDPGRVGGLDSALAGFPASGFGQALLVAIGVGWIVAGLYALLRARIASTA</sequence>
<evidence type="ECO:0000313" key="4">
    <source>
        <dbReference type="Proteomes" id="UP001500121"/>
    </source>
</evidence>
<evidence type="ECO:0000313" key="3">
    <source>
        <dbReference type="EMBL" id="GAA4746525.1"/>
    </source>
</evidence>
<feature type="domain" description="DUF1206" evidence="2">
    <location>
        <begin position="113"/>
        <end position="179"/>
    </location>
</feature>
<protein>
    <submittedName>
        <fullName evidence="3">DUF1206 domain-containing protein</fullName>
    </submittedName>
</protein>
<dbReference type="EMBL" id="BAABLP010000003">
    <property type="protein sequence ID" value="GAA4746525.1"/>
    <property type="molecule type" value="Genomic_DNA"/>
</dbReference>
<feature type="transmembrane region" description="Helical" evidence="1">
    <location>
        <begin position="73"/>
        <end position="97"/>
    </location>
</feature>
<feature type="transmembrane region" description="Helical" evidence="1">
    <location>
        <begin position="247"/>
        <end position="268"/>
    </location>
</feature>
<organism evidence="3 4">
    <name type="scientific">Amnibacterium soli</name>
    <dbReference type="NCBI Taxonomy" id="1282736"/>
    <lineage>
        <taxon>Bacteria</taxon>
        <taxon>Bacillati</taxon>
        <taxon>Actinomycetota</taxon>
        <taxon>Actinomycetes</taxon>
        <taxon>Micrococcales</taxon>
        <taxon>Microbacteriaceae</taxon>
        <taxon>Amnibacterium</taxon>
    </lineage>
</organism>
<name>A0ABP8Z4W1_9MICO</name>